<name>A0A5E5ABQ5_9BURK</name>
<organism evidence="2 3">
    <name type="scientific">Pandoraea captiosa</name>
    <dbReference type="NCBI Taxonomy" id="2508302"/>
    <lineage>
        <taxon>Bacteria</taxon>
        <taxon>Pseudomonadati</taxon>
        <taxon>Pseudomonadota</taxon>
        <taxon>Betaproteobacteria</taxon>
        <taxon>Burkholderiales</taxon>
        <taxon>Burkholderiaceae</taxon>
        <taxon>Pandoraea</taxon>
    </lineage>
</organism>
<dbReference type="Proteomes" id="UP000414136">
    <property type="component" value="Unassembled WGS sequence"/>
</dbReference>
<feature type="region of interest" description="Disordered" evidence="1">
    <location>
        <begin position="1"/>
        <end position="33"/>
    </location>
</feature>
<dbReference type="EMBL" id="CABPSQ010000006">
    <property type="protein sequence ID" value="VVE70252.1"/>
    <property type="molecule type" value="Genomic_DNA"/>
</dbReference>
<gene>
    <name evidence="2" type="ORF">PCA31118_03480</name>
</gene>
<accession>A0A5E5ABQ5</accession>
<evidence type="ECO:0000256" key="1">
    <source>
        <dbReference type="SAM" id="MobiDB-lite"/>
    </source>
</evidence>
<evidence type="ECO:0000313" key="3">
    <source>
        <dbReference type="Proteomes" id="UP000414136"/>
    </source>
</evidence>
<keyword evidence="3" id="KW-1185">Reference proteome</keyword>
<dbReference type="RefSeq" id="WP_150626353.1">
    <property type="nucleotide sequence ID" value="NZ_CABPSQ010000006.1"/>
</dbReference>
<dbReference type="AlphaFoldDB" id="A0A5E5ABQ5"/>
<evidence type="ECO:0000313" key="2">
    <source>
        <dbReference type="EMBL" id="VVE70252.1"/>
    </source>
</evidence>
<feature type="compositionally biased region" description="Polar residues" evidence="1">
    <location>
        <begin position="1"/>
        <end position="11"/>
    </location>
</feature>
<proteinExistence type="predicted"/>
<reference evidence="2 3" key="1">
    <citation type="submission" date="2019-08" db="EMBL/GenBank/DDBJ databases">
        <authorList>
            <person name="Peeters C."/>
        </authorList>
    </citation>
    <scope>NUCLEOTIDE SEQUENCE [LARGE SCALE GENOMIC DNA]</scope>
    <source>
        <strain evidence="2 3">LMG 31118</strain>
    </source>
</reference>
<dbReference type="OrthoDB" id="9133137at2"/>
<protein>
    <submittedName>
        <fullName evidence="2">Uncharacterized protein</fullName>
    </submittedName>
</protein>
<sequence length="412" mass="43480">MKAESTPSLTTALPICPPHGAQAGAQAEPSLSAASAMPGDLNVVRAAAPGSSSGNVLSDLATSLSSITRIIRFGNRVSRAPDSDMQRARARGDAILRSQIPSATLDPNASGIAPRDVIRHRLLGLTDLPDETRHDAWVASAYQSCDSNGAIPPDLLSPYVDALAGLPDAQRASAAKFAVGCLQKWHVANGQSGCLGDKIGTVFRGMKNEPSAGVFAAALREHASLYFEGKQHLVAWGISDGVAHFASEDSARIMASTTLWTLPQRLLRYRLGPWHSALNALKEGLKPGALPDASDLVPHANAIAHLPSAAPSAQWKAAEAFADYLLTLARTACEPESAQSYLRNVLRALDDLNIRGFVTAALFTRSRDTSDGMHAPVRAVFQSLRGAFTPAYGLLLDDMLSIEGTPPLSIDG</sequence>